<evidence type="ECO:0000256" key="1">
    <source>
        <dbReference type="SAM" id="MobiDB-lite"/>
    </source>
</evidence>
<protein>
    <submittedName>
        <fullName evidence="2">Uncharacterized protein</fullName>
    </submittedName>
</protein>
<name>A0A510PF12_MICAE</name>
<reference evidence="2 3" key="1">
    <citation type="journal article" date="2019" name="Appl. Environ. Microbiol.">
        <title>Co-occurrence of broad and narrow host-range viruses infecting the toxic bloom-forming cyanobacterium Microcystis aeruginosa.</title>
        <authorList>
            <person name="Morimoto D."/>
            <person name="Tominaga K."/>
            <person name="Nishimura Y."/>
            <person name="Yoshida N."/>
            <person name="Kimura S."/>
            <person name="Sako Y."/>
            <person name="Yoshida T."/>
        </authorList>
    </citation>
    <scope>NUCLEOTIDE SEQUENCE [LARGE SCALE GENOMIC DNA]</scope>
    <source>
        <strain evidence="2 3">11-30S32</strain>
    </source>
</reference>
<proteinExistence type="predicted"/>
<dbReference type="EMBL" id="BHVU01000040">
    <property type="protein sequence ID" value="GCA92398.1"/>
    <property type="molecule type" value="Genomic_DNA"/>
</dbReference>
<dbReference type="AlphaFoldDB" id="A0A510PF12"/>
<organism evidence="2 3">
    <name type="scientific">Microcystis aeruginosa 11-30S32</name>
    <dbReference type="NCBI Taxonomy" id="2358142"/>
    <lineage>
        <taxon>Bacteria</taxon>
        <taxon>Bacillati</taxon>
        <taxon>Cyanobacteriota</taxon>
        <taxon>Cyanophyceae</taxon>
        <taxon>Oscillatoriophycideae</taxon>
        <taxon>Chroococcales</taxon>
        <taxon>Microcystaceae</taxon>
        <taxon>Microcystis</taxon>
    </lineage>
</organism>
<gene>
    <name evidence="2" type="ORF">MAE30S32_10500</name>
</gene>
<dbReference type="Proteomes" id="UP000321223">
    <property type="component" value="Unassembled WGS sequence"/>
</dbReference>
<accession>A0A510PF12</accession>
<evidence type="ECO:0000313" key="2">
    <source>
        <dbReference type="EMBL" id="GCA92398.1"/>
    </source>
</evidence>
<feature type="region of interest" description="Disordered" evidence="1">
    <location>
        <begin position="1"/>
        <end position="32"/>
    </location>
</feature>
<comment type="caution">
    <text evidence="2">The sequence shown here is derived from an EMBL/GenBank/DDBJ whole genome shotgun (WGS) entry which is preliminary data.</text>
</comment>
<sequence length="32" mass="3565">MSILPIAPRTPEKRTTSPLSWEIALNPESSNQ</sequence>
<evidence type="ECO:0000313" key="3">
    <source>
        <dbReference type="Proteomes" id="UP000321223"/>
    </source>
</evidence>